<dbReference type="HOGENOM" id="CLU_896508_0_0_7"/>
<accession>B6JLK6</accession>
<dbReference type="EMBL" id="CP001217">
    <property type="protein sequence ID" value="ACJ07784.1"/>
    <property type="molecule type" value="Genomic_DNA"/>
</dbReference>
<evidence type="ECO:0008006" key="3">
    <source>
        <dbReference type="Google" id="ProtNLM"/>
    </source>
</evidence>
<reference evidence="2" key="1">
    <citation type="submission" date="2008-10" db="EMBL/GenBank/DDBJ databases">
        <title>The complete genome sequence of Helicobacter pylori strain P12.</title>
        <authorList>
            <person name="Fischer W."/>
            <person name="Windhager L."/>
            <person name="Karnholz A."/>
            <person name="Zeiller M."/>
            <person name="Zimmer R."/>
            <person name="Haas R."/>
        </authorList>
    </citation>
    <scope>NUCLEOTIDE SEQUENCE [LARGE SCALE GENOMIC DNA]</scope>
    <source>
        <strain evidence="2">P12</strain>
    </source>
</reference>
<reference evidence="1 2" key="2">
    <citation type="journal article" date="2010" name="Nucleic Acids Res.">
        <title>Strain-specific genes of Helicobacter pylori: genome evolution driven by a novel type IV secretion system and genomic island transfer.</title>
        <authorList>
            <person name="Fischer W."/>
            <person name="Windhager L."/>
            <person name="Rohrer S."/>
            <person name="Zeiller M."/>
            <person name="Karnholz A."/>
            <person name="Hoffmann R."/>
            <person name="Zimmer R."/>
            <person name="Haas R."/>
        </authorList>
    </citation>
    <scope>NUCLEOTIDE SEQUENCE [LARGE SCALE GENOMIC DNA]</scope>
    <source>
        <strain evidence="1 2">P12</strain>
    </source>
</reference>
<evidence type="ECO:0000313" key="1">
    <source>
        <dbReference type="EMBL" id="ACJ07784.1"/>
    </source>
</evidence>
<protein>
    <recommendedName>
        <fullName evidence="3">DUF4868 domain-containing protein</fullName>
    </recommendedName>
</protein>
<dbReference type="AlphaFoldDB" id="B6JLK6"/>
<dbReference type="KEGG" id="hpp:HPP12_0631"/>
<evidence type="ECO:0000313" key="2">
    <source>
        <dbReference type="Proteomes" id="UP000008198"/>
    </source>
</evidence>
<gene>
    <name evidence="1" type="ordered locus">HPP12_0631</name>
</gene>
<sequence>MLENGLNAFIKQKDKIKAYDMGIKNCEKLKENPFFAEVDLSAIRPIEFKENEDAYPRKEHDEWFVIKDSDLSFFKRIKECLKHCDRAKPHFKDLKFFAFVYNGFMINIQKITPKHMIEKRLWAFLDFSGDKVQYQCDLYESGIELGSHIDAIINLKENAIYFRKLEILSTLDNEFVEFYREANEEEFNTFIDKMHKTLNGGIEIKIGYEKIKPINLKKINLMLKKEGENNQSRLDIVLNLHDKDKLKNYAKDFESPLYVDGGFKVIQENKDMTNLLKILNEDYYLTYITQKKRESHSSVAVNKKG</sequence>
<name>B6JLK6_HELP2</name>
<dbReference type="Proteomes" id="UP000008198">
    <property type="component" value="Chromosome"/>
</dbReference>
<organism evidence="1 2">
    <name type="scientific">Helicobacter pylori (strain P12)</name>
    <dbReference type="NCBI Taxonomy" id="570508"/>
    <lineage>
        <taxon>Bacteria</taxon>
        <taxon>Pseudomonadati</taxon>
        <taxon>Campylobacterota</taxon>
        <taxon>Epsilonproteobacteria</taxon>
        <taxon>Campylobacterales</taxon>
        <taxon>Helicobacteraceae</taxon>
        <taxon>Helicobacter</taxon>
    </lineage>
</organism>
<proteinExistence type="predicted"/>